<evidence type="ECO:0000313" key="3">
    <source>
        <dbReference type="Proteomes" id="UP000326837"/>
    </source>
</evidence>
<feature type="transmembrane region" description="Helical" evidence="1">
    <location>
        <begin position="158"/>
        <end position="178"/>
    </location>
</feature>
<dbReference type="RefSeq" id="WP_152099992.1">
    <property type="nucleotide sequence ID" value="NZ_AP021861.1"/>
</dbReference>
<dbReference type="Proteomes" id="UP000326837">
    <property type="component" value="Chromosome"/>
</dbReference>
<sequence length="251" mass="27784">MLPLNPLAPVTDYQSMLNRIFWFTTASALAAVWLLRMYVPAADALLAKVDAAWTVDSKNLSTTAGYLLPALAIGIGFRVFRIHAKVSDWLGIRECFDLDVILADMAEQLNIDLAQFDRTLLRRVRHGLMRKAFYPFVSGSQAPIDQQLILQALDAWSWFWVGVEATLVFALAAFGLIAFNVHAVGFQILGGVIAFTVIGLPAIRNQCRRFAIAQVRAILEDPARAAIAYHAFAEAYGAAQKYGIDERRRAA</sequence>
<evidence type="ECO:0000313" key="2">
    <source>
        <dbReference type="EMBL" id="BBO34414.1"/>
    </source>
</evidence>
<dbReference type="EMBL" id="AP021861">
    <property type="protein sequence ID" value="BBO34414.1"/>
    <property type="molecule type" value="Genomic_DNA"/>
</dbReference>
<name>A0A5K7XC61_9BACT</name>
<feature type="transmembrane region" description="Helical" evidence="1">
    <location>
        <begin position="184"/>
        <end position="203"/>
    </location>
</feature>
<protein>
    <submittedName>
        <fullName evidence="2">Uncharacterized protein</fullName>
    </submittedName>
</protein>
<organism evidence="2 3">
    <name type="scientific">Lacipirellula parvula</name>
    <dbReference type="NCBI Taxonomy" id="2650471"/>
    <lineage>
        <taxon>Bacteria</taxon>
        <taxon>Pseudomonadati</taxon>
        <taxon>Planctomycetota</taxon>
        <taxon>Planctomycetia</taxon>
        <taxon>Pirellulales</taxon>
        <taxon>Lacipirellulaceae</taxon>
        <taxon>Lacipirellula</taxon>
    </lineage>
</organism>
<keyword evidence="1" id="KW-0472">Membrane</keyword>
<evidence type="ECO:0000256" key="1">
    <source>
        <dbReference type="SAM" id="Phobius"/>
    </source>
</evidence>
<gene>
    <name evidence="2" type="ORF">PLANPX_4026</name>
</gene>
<reference evidence="3" key="1">
    <citation type="submission" date="2019-10" db="EMBL/GenBank/DDBJ databases">
        <title>Lacipirellula parvula gen. nov., sp. nov., representing a lineage of planctomycetes widespread in freshwater anoxic habitats, and description of the family Lacipirellulaceae.</title>
        <authorList>
            <person name="Dedysh S.N."/>
            <person name="Kulichevskaya I.S."/>
            <person name="Beletsky A.V."/>
            <person name="Rakitin A.L."/>
            <person name="Mardanov A.V."/>
            <person name="Ivanova A.A."/>
            <person name="Saltykova V.X."/>
            <person name="Rijpstra W.I.C."/>
            <person name="Sinninghe Damste J.S."/>
            <person name="Ravin N.V."/>
        </authorList>
    </citation>
    <scope>NUCLEOTIDE SEQUENCE [LARGE SCALE GENOMIC DNA]</scope>
    <source>
        <strain evidence="3">PX69</strain>
    </source>
</reference>
<dbReference type="AlphaFoldDB" id="A0A5K7XC61"/>
<keyword evidence="1" id="KW-0812">Transmembrane</keyword>
<keyword evidence="1" id="KW-1133">Transmembrane helix</keyword>
<proteinExistence type="predicted"/>
<accession>A0A5K7XC61</accession>
<feature type="transmembrane region" description="Helical" evidence="1">
    <location>
        <begin position="20"/>
        <end position="39"/>
    </location>
</feature>
<keyword evidence="3" id="KW-1185">Reference proteome</keyword>
<dbReference type="KEGG" id="lpav:PLANPX_4026"/>